<dbReference type="SMART" id="SM00564">
    <property type="entry name" value="PQQ"/>
    <property type="match status" value="6"/>
</dbReference>
<feature type="transmembrane region" description="Helical" evidence="4">
    <location>
        <begin position="120"/>
        <end position="141"/>
    </location>
</feature>
<protein>
    <submittedName>
        <fullName evidence="6">Membrane-bound PQQ-dependent dehydrogenase, glucose/quinate/shikimate family</fullName>
        <ecNumber evidence="6">1.1.-.-</ecNumber>
    </submittedName>
</protein>
<dbReference type="InterPro" id="IPR017511">
    <property type="entry name" value="PQQ_mDH"/>
</dbReference>
<keyword evidence="4" id="KW-1133">Transmembrane helix</keyword>
<comment type="cofactor">
    <cofactor evidence="1">
        <name>pyrroloquinoline quinone</name>
        <dbReference type="ChEBI" id="CHEBI:58442"/>
    </cofactor>
</comment>
<evidence type="ECO:0000313" key="7">
    <source>
        <dbReference type="Proteomes" id="UP000732399"/>
    </source>
</evidence>
<keyword evidence="7" id="KW-1185">Reference proteome</keyword>
<reference evidence="6 7" key="1">
    <citation type="submission" date="2020-03" db="EMBL/GenBank/DDBJ databases">
        <authorList>
            <person name="Wang L."/>
            <person name="He N."/>
            <person name="Li Y."/>
            <person name="Fang Y."/>
            <person name="Zhang F."/>
        </authorList>
    </citation>
    <scope>NUCLEOTIDE SEQUENCE [LARGE SCALE GENOMIC DNA]</scope>
    <source>
        <strain evidence="6 7">36D10-4-7</strain>
    </source>
</reference>
<comment type="similarity">
    <text evidence="2">Belongs to the bacterial PQQ dehydrogenase family.</text>
</comment>
<dbReference type="CDD" id="cd10280">
    <property type="entry name" value="PQQ_mGDH"/>
    <property type="match status" value="1"/>
</dbReference>
<evidence type="ECO:0000313" key="6">
    <source>
        <dbReference type="EMBL" id="NJR79393.1"/>
    </source>
</evidence>
<dbReference type="Pfam" id="PF01011">
    <property type="entry name" value="PQQ"/>
    <property type="match status" value="1"/>
</dbReference>
<feature type="transmembrane region" description="Helical" evidence="4">
    <location>
        <begin position="96"/>
        <end position="113"/>
    </location>
</feature>
<gene>
    <name evidence="6" type="ORF">HBH26_12455</name>
</gene>
<feature type="domain" description="Pyrrolo-quinoline quinone repeat" evidence="5">
    <location>
        <begin position="166"/>
        <end position="755"/>
    </location>
</feature>
<comment type="caution">
    <text evidence="6">The sequence shown here is derived from an EMBL/GenBank/DDBJ whole genome shotgun (WGS) entry which is preliminary data.</text>
</comment>
<sequence>MVTNQRRASIITWTLRLLGAAICLFGVPMAIGGVMLAGVGGSWYFLLMGAVMTASGVLIARRRVAGAWLYGAAFAATIVWALGDAGFAFWPLVSRLVALAVLATAVAALYPLLAPRGRRVAWGGAAVLVAALVATGIYAFMPVPIVAAQGPAPRLAVTQKGPQENWTAWANDDRGTRFARLTQITKDNVSRLTPAWTAHTGDVAVSDGFGAEDQNTPLQVGDTLYVCTPFNRVIALDVDSGRRKWRFDPNSTVPGWQRCRSLGYHQAAAAPSGEVCRQRLFVTTGDARLIAIDAADGRPCPGFGNNGQVDLKVDMGLIEPGYYTQTAAPLVAGDLVIVGGRIADNVSTGLAGGVVRAYDVASGDLRWAWDPGNPAITRRPPPGQSYTRATPNVWAGMAYDATLGLVYLPTGNTTPDFFGATRTARDNMWNSSVVALDVATGRPRWRFQAVHRDLWDFDMPAQPLLYDIPDGRGGTLPALVQVTKQGQIFLLNRATGRPIAPVAERRVPRGLIPEEVYSPTQPFSSMPSIGTERLTEADMWGATPIDQMLCRIAFRRMRYDGAFTPPGVKRTLQFPGSLGGMNWGSVSIDMTTGYMLVNDMRIGLWNELVPRAKMPAGPASGTEMGVSTMTGTPYGSRRDRFVSVAGIPCQKPPYGTMTAIDLAARKVAWQVPLGTVRDTGPFGIKMHLPIPIGMPTLGGALTTESGLVFFAGTQDYYLRALDSATGRELWKGRLPVGSGGSPMTYRSPRTGKQYVVVTAGGARQSPDRGDYVIAYALP</sequence>
<evidence type="ECO:0000256" key="1">
    <source>
        <dbReference type="ARBA" id="ARBA00001931"/>
    </source>
</evidence>
<feature type="transmembrane region" description="Helical" evidence="4">
    <location>
        <begin position="43"/>
        <end position="60"/>
    </location>
</feature>
<evidence type="ECO:0000256" key="2">
    <source>
        <dbReference type="ARBA" id="ARBA00008156"/>
    </source>
</evidence>
<dbReference type="PANTHER" id="PTHR32303:SF4">
    <property type="entry name" value="QUINOPROTEIN GLUCOSE DEHYDROGENASE"/>
    <property type="match status" value="1"/>
</dbReference>
<keyword evidence="3 6" id="KW-0560">Oxidoreductase</keyword>
<dbReference type="SUPFAM" id="SSF50998">
    <property type="entry name" value="Quinoprotein alcohol dehydrogenase-like"/>
    <property type="match status" value="1"/>
</dbReference>
<dbReference type="PANTHER" id="PTHR32303">
    <property type="entry name" value="QUINOPROTEIN ALCOHOL DEHYDROGENASE (CYTOCHROME C)"/>
    <property type="match status" value="1"/>
</dbReference>
<name>A0ABX1CN65_9SPHN</name>
<proteinExistence type="inferred from homology"/>
<evidence type="ECO:0000256" key="4">
    <source>
        <dbReference type="SAM" id="Phobius"/>
    </source>
</evidence>
<accession>A0ABX1CN65</accession>
<evidence type="ECO:0000256" key="3">
    <source>
        <dbReference type="ARBA" id="ARBA00023002"/>
    </source>
</evidence>
<dbReference type="InterPro" id="IPR002372">
    <property type="entry name" value="PQQ_rpt_dom"/>
</dbReference>
<dbReference type="Gene3D" id="2.140.10.10">
    <property type="entry name" value="Quinoprotein alcohol dehydrogenase-like superfamily"/>
    <property type="match status" value="2"/>
</dbReference>
<dbReference type="NCBIfam" id="TIGR03074">
    <property type="entry name" value="PQQ_membr_DH"/>
    <property type="match status" value="1"/>
</dbReference>
<dbReference type="EC" id="1.1.-.-" evidence="6"/>
<keyword evidence="4" id="KW-0472">Membrane</keyword>
<dbReference type="InterPro" id="IPR018391">
    <property type="entry name" value="PQQ_b-propeller_rpt"/>
</dbReference>
<feature type="transmembrane region" description="Helical" evidence="4">
    <location>
        <begin position="67"/>
        <end position="90"/>
    </location>
</feature>
<dbReference type="Proteomes" id="UP000732399">
    <property type="component" value="Unassembled WGS sequence"/>
</dbReference>
<dbReference type="RefSeq" id="WP_168134919.1">
    <property type="nucleotide sequence ID" value="NZ_JAAVJH010000006.1"/>
</dbReference>
<dbReference type="GO" id="GO:0016491">
    <property type="term" value="F:oxidoreductase activity"/>
    <property type="evidence" value="ECO:0007669"/>
    <property type="project" value="UniProtKB-KW"/>
</dbReference>
<organism evidence="6 7">
    <name type="scientific">Sphingomonas corticis</name>
    <dbReference type="NCBI Taxonomy" id="2722791"/>
    <lineage>
        <taxon>Bacteria</taxon>
        <taxon>Pseudomonadati</taxon>
        <taxon>Pseudomonadota</taxon>
        <taxon>Alphaproteobacteria</taxon>
        <taxon>Sphingomonadales</taxon>
        <taxon>Sphingomonadaceae</taxon>
        <taxon>Sphingomonas</taxon>
    </lineage>
</organism>
<dbReference type="EMBL" id="JAAVJH010000006">
    <property type="protein sequence ID" value="NJR79393.1"/>
    <property type="molecule type" value="Genomic_DNA"/>
</dbReference>
<feature type="transmembrane region" description="Helical" evidence="4">
    <location>
        <begin position="15"/>
        <end position="37"/>
    </location>
</feature>
<evidence type="ECO:0000259" key="5">
    <source>
        <dbReference type="Pfam" id="PF01011"/>
    </source>
</evidence>
<keyword evidence="4" id="KW-0812">Transmembrane</keyword>
<dbReference type="InterPro" id="IPR011047">
    <property type="entry name" value="Quinoprotein_ADH-like_sf"/>
</dbReference>